<accession>A0A7S3PRQ7</accession>
<feature type="transmembrane region" description="Helical" evidence="1">
    <location>
        <begin position="23"/>
        <end position="48"/>
    </location>
</feature>
<feature type="transmembrane region" description="Helical" evidence="1">
    <location>
        <begin position="68"/>
        <end position="87"/>
    </location>
</feature>
<keyword evidence="1" id="KW-0472">Membrane</keyword>
<protein>
    <submittedName>
        <fullName evidence="2">Uncharacterized protein</fullName>
    </submittedName>
</protein>
<dbReference type="AlphaFoldDB" id="A0A7S3PRQ7"/>
<dbReference type="EMBL" id="HBIN01024411">
    <property type="protein sequence ID" value="CAE0448378.1"/>
    <property type="molecule type" value="Transcribed_RNA"/>
</dbReference>
<organism evidence="2">
    <name type="scientific">Aplanochytrium stocchinoi</name>
    <dbReference type="NCBI Taxonomy" id="215587"/>
    <lineage>
        <taxon>Eukaryota</taxon>
        <taxon>Sar</taxon>
        <taxon>Stramenopiles</taxon>
        <taxon>Bigyra</taxon>
        <taxon>Labyrinthulomycetes</taxon>
        <taxon>Thraustochytrida</taxon>
        <taxon>Thraustochytriidae</taxon>
        <taxon>Aplanochytrium</taxon>
    </lineage>
</organism>
<proteinExistence type="predicted"/>
<keyword evidence="1" id="KW-0812">Transmembrane</keyword>
<evidence type="ECO:0000313" key="2">
    <source>
        <dbReference type="EMBL" id="CAE0448378.1"/>
    </source>
</evidence>
<evidence type="ECO:0000256" key="1">
    <source>
        <dbReference type="SAM" id="Phobius"/>
    </source>
</evidence>
<gene>
    <name evidence="2" type="ORF">ASTO00021_LOCUS18342</name>
</gene>
<reference evidence="2" key="1">
    <citation type="submission" date="2021-01" db="EMBL/GenBank/DDBJ databases">
        <authorList>
            <person name="Corre E."/>
            <person name="Pelletier E."/>
            <person name="Niang G."/>
            <person name="Scheremetjew M."/>
            <person name="Finn R."/>
            <person name="Kale V."/>
            <person name="Holt S."/>
            <person name="Cochrane G."/>
            <person name="Meng A."/>
            <person name="Brown T."/>
            <person name="Cohen L."/>
        </authorList>
    </citation>
    <scope>NUCLEOTIDE SEQUENCE</scope>
    <source>
        <strain evidence="2">GSBS06</strain>
    </source>
</reference>
<sequence>MVNACVRCFVCCLTKGGSRCCGIFSFIGCVFLISLGIILTFQSEFIHLPYEANNLSQSEAAEIARDNAYAGAIIYAVVVCLCGASYWKHTQNEHLYQLAQRPSLNGVELESFEDMNVPLMPEDGQSTSTSVSHRNLQLS</sequence>
<name>A0A7S3PRQ7_9STRA</name>
<keyword evidence="1" id="KW-1133">Transmembrane helix</keyword>